<evidence type="ECO:0000313" key="2">
    <source>
        <dbReference type="EMBL" id="RZS34444.1"/>
    </source>
</evidence>
<evidence type="ECO:0000313" key="3">
    <source>
        <dbReference type="Proteomes" id="UP000294257"/>
    </source>
</evidence>
<proteinExistence type="predicted"/>
<keyword evidence="3" id="KW-1185">Reference proteome</keyword>
<dbReference type="SUPFAM" id="SSF160424">
    <property type="entry name" value="BH3703-like"/>
    <property type="match status" value="1"/>
</dbReference>
<dbReference type="OrthoDB" id="275232at2"/>
<dbReference type="Proteomes" id="UP000294257">
    <property type="component" value="Unassembled WGS sequence"/>
</dbReference>
<gene>
    <name evidence="2" type="ORF">EV193_109235</name>
</gene>
<protein>
    <submittedName>
        <fullName evidence="2">Uncharacterized protein</fullName>
    </submittedName>
</protein>
<comment type="caution">
    <text evidence="2">The sequence shown here is derived from an EMBL/GenBank/DDBJ whole genome shotgun (WGS) entry which is preliminary data.</text>
</comment>
<organism evidence="2 3">
    <name type="scientific">Herbihabitans rhizosphaerae</name>
    <dbReference type="NCBI Taxonomy" id="1872711"/>
    <lineage>
        <taxon>Bacteria</taxon>
        <taxon>Bacillati</taxon>
        <taxon>Actinomycetota</taxon>
        <taxon>Actinomycetes</taxon>
        <taxon>Pseudonocardiales</taxon>
        <taxon>Pseudonocardiaceae</taxon>
        <taxon>Herbihabitans</taxon>
    </lineage>
</organism>
<accession>A0A4Q7KIM5</accession>
<name>A0A4Q7KIM5_9PSEU</name>
<evidence type="ECO:0000256" key="1">
    <source>
        <dbReference type="SAM" id="MobiDB-lite"/>
    </source>
</evidence>
<dbReference type="InterPro" id="IPR036170">
    <property type="entry name" value="YezG-like_sf"/>
</dbReference>
<reference evidence="2 3" key="1">
    <citation type="submission" date="2019-02" db="EMBL/GenBank/DDBJ databases">
        <title>Genomic Encyclopedia of Type Strains, Phase IV (KMG-IV): sequencing the most valuable type-strain genomes for metagenomic binning, comparative biology and taxonomic classification.</title>
        <authorList>
            <person name="Goeker M."/>
        </authorList>
    </citation>
    <scope>NUCLEOTIDE SEQUENCE [LARGE SCALE GENOMIC DNA]</scope>
    <source>
        <strain evidence="2 3">DSM 101727</strain>
    </source>
</reference>
<feature type="region of interest" description="Disordered" evidence="1">
    <location>
        <begin position="140"/>
        <end position="161"/>
    </location>
</feature>
<dbReference type="AlphaFoldDB" id="A0A4Q7KIM5"/>
<sequence>MNAPNPATEPVDPAKLTRQVGRALLAVVPPEWKQLRAEYRAAGRHVEADLLVITGDGREIPLAPPREVVDMLGKLRAAMYQPGRGTWLSAVYQLAYPSRFSADFEPDVEPSWRRVPPPVGFVDELRFFPRQDEHIPDWLRERVAPPAQTPPSGIPVSRPAD</sequence>
<dbReference type="EMBL" id="SGWQ01000009">
    <property type="protein sequence ID" value="RZS34444.1"/>
    <property type="molecule type" value="Genomic_DNA"/>
</dbReference>
<dbReference type="RefSeq" id="WP_130346895.1">
    <property type="nucleotide sequence ID" value="NZ_SGWQ01000009.1"/>
</dbReference>